<dbReference type="AlphaFoldDB" id="A0AAE1QK62"/>
<keyword evidence="2" id="KW-0472">Membrane</keyword>
<reference evidence="5" key="1">
    <citation type="submission" date="2023-11" db="EMBL/GenBank/DDBJ databases">
        <title>Genome assemblies of two species of porcelain crab, Petrolisthes cinctipes and Petrolisthes manimaculis (Anomura: Porcellanidae).</title>
        <authorList>
            <person name="Angst P."/>
        </authorList>
    </citation>
    <scope>NUCLEOTIDE SEQUENCE</scope>
    <source>
        <strain evidence="5">PB745_02</strain>
        <tissue evidence="5">Gill</tissue>
    </source>
</reference>
<organism evidence="5 6">
    <name type="scientific">Petrolisthes manimaculis</name>
    <dbReference type="NCBI Taxonomy" id="1843537"/>
    <lineage>
        <taxon>Eukaryota</taxon>
        <taxon>Metazoa</taxon>
        <taxon>Ecdysozoa</taxon>
        <taxon>Arthropoda</taxon>
        <taxon>Crustacea</taxon>
        <taxon>Multicrustacea</taxon>
        <taxon>Malacostraca</taxon>
        <taxon>Eumalacostraca</taxon>
        <taxon>Eucarida</taxon>
        <taxon>Decapoda</taxon>
        <taxon>Pleocyemata</taxon>
        <taxon>Anomura</taxon>
        <taxon>Galatheoidea</taxon>
        <taxon>Porcellanidae</taxon>
        <taxon>Petrolisthes</taxon>
    </lineage>
</organism>
<feature type="region of interest" description="Disordered" evidence="1">
    <location>
        <begin position="262"/>
        <end position="296"/>
    </location>
</feature>
<gene>
    <name evidence="5" type="ORF">Pmani_001661</name>
</gene>
<dbReference type="Pfam" id="PF16041">
    <property type="entry name" value="APD1-4_M"/>
    <property type="match status" value="1"/>
</dbReference>
<evidence type="ECO:0000313" key="6">
    <source>
        <dbReference type="Proteomes" id="UP001292094"/>
    </source>
</evidence>
<proteinExistence type="predicted"/>
<accession>A0AAE1QK62</accession>
<name>A0AAE1QK62_9EUCA</name>
<dbReference type="Proteomes" id="UP001292094">
    <property type="component" value="Unassembled WGS sequence"/>
</dbReference>
<protein>
    <submittedName>
        <fullName evidence="5">Uncharacterized protein</fullName>
    </submittedName>
</protein>
<evidence type="ECO:0000256" key="2">
    <source>
        <dbReference type="SAM" id="Phobius"/>
    </source>
</evidence>
<keyword evidence="2" id="KW-1133">Transmembrane helix</keyword>
<dbReference type="InterPro" id="IPR032010">
    <property type="entry name" value="APD1-4_M"/>
</dbReference>
<dbReference type="Pfam" id="PF16040">
    <property type="entry name" value="APD1-4_N"/>
    <property type="match status" value="1"/>
</dbReference>
<feature type="region of interest" description="Disordered" evidence="1">
    <location>
        <begin position="150"/>
        <end position="172"/>
    </location>
</feature>
<dbReference type="EMBL" id="JAWZYT010000114">
    <property type="protein sequence ID" value="KAK4327911.1"/>
    <property type="molecule type" value="Genomic_DNA"/>
</dbReference>
<comment type="caution">
    <text evidence="5">The sequence shown here is derived from an EMBL/GenBank/DDBJ whole genome shotgun (WGS) entry which is preliminary data.</text>
</comment>
<evidence type="ECO:0000256" key="1">
    <source>
        <dbReference type="SAM" id="MobiDB-lite"/>
    </source>
</evidence>
<feature type="domain" description="E3 ubiquitin-protein ligase APD1-4 N-terminal" evidence="3">
    <location>
        <begin position="66"/>
        <end position="134"/>
    </location>
</feature>
<feature type="domain" description="E3 ubiquitin-protein ligase APD1-4 middle" evidence="4">
    <location>
        <begin position="365"/>
        <end position="469"/>
    </location>
</feature>
<feature type="transmembrane region" description="Helical" evidence="2">
    <location>
        <begin position="452"/>
        <end position="471"/>
    </location>
</feature>
<evidence type="ECO:0000259" key="3">
    <source>
        <dbReference type="Pfam" id="PF16040"/>
    </source>
</evidence>
<dbReference type="InterPro" id="IPR032008">
    <property type="entry name" value="APD1-4_N"/>
</dbReference>
<evidence type="ECO:0000313" key="5">
    <source>
        <dbReference type="EMBL" id="KAK4327911.1"/>
    </source>
</evidence>
<keyword evidence="6" id="KW-1185">Reference proteome</keyword>
<feature type="transmembrane region" description="Helical" evidence="2">
    <location>
        <begin position="7"/>
        <end position="28"/>
    </location>
</feature>
<dbReference type="PANTHER" id="PTHR39077">
    <property type="entry name" value="DUF4793 DOMAIN-CONTAINING PROTEIN"/>
    <property type="match status" value="1"/>
</dbReference>
<sequence length="472" mass="53845">MASAWRVISFFLVVFVLPTVLISLPLYARYHLYHARNLPMTETDTRALDYAVSSFWCQGQRVSSNGSLDAYLVSGTPKVKEERRHVTLRRTLSLQHDDIEYWGVYLLQGSLFSVSSTARWPGGTMLVVQGEENLRKCFYREDRLKSDLDEPNGVVYKGTPDVEPEDGTNGQNKIMDEERHWEREDNGGEVFDDGDLDILREEEVIAEDEGDVDTEGDTEGLLLSGEDDETLVRTHKYDLQDRLDGKRKGKKGLLAKKQLEKDNIIHSRTRRSPREDGQLPDVKLSTPSNPSFQGGMPMTMDEKLDLLQEINDTMFVEAGESSYSSSEEFMEQCRDALLMVDLTPYIHWESHVSTNDTDSTNVWTFPVNTSNYFYFIFTSDNSIERNEIGFELDLQRTTYDVSAPLETCRNATECVFPLAFTQTEAVVVEVPAGEHLQELHSFEVTTACQPRVPVYMVFILLVPFIILLFAFQ</sequence>
<dbReference type="PANTHER" id="PTHR39077:SF1">
    <property type="entry name" value="E3 UBIQUITIN-PROTEIN LIGASE APD1-4 MIDDLE DOMAIN-CONTAINING PROTEIN"/>
    <property type="match status" value="1"/>
</dbReference>
<evidence type="ECO:0000259" key="4">
    <source>
        <dbReference type="Pfam" id="PF16041"/>
    </source>
</evidence>
<keyword evidence="2" id="KW-0812">Transmembrane</keyword>